<dbReference type="Proteomes" id="UP000681967">
    <property type="component" value="Unassembled WGS sequence"/>
</dbReference>
<dbReference type="EMBL" id="CAJOBI010145184">
    <property type="protein sequence ID" value="CAF4786352.1"/>
    <property type="molecule type" value="Genomic_DNA"/>
</dbReference>
<protein>
    <submittedName>
        <fullName evidence="1">Uncharacterized protein</fullName>
    </submittedName>
</protein>
<comment type="caution">
    <text evidence="1">The sequence shown here is derived from an EMBL/GenBank/DDBJ whole genome shotgun (WGS) entry which is preliminary data.</text>
</comment>
<sequence length="80" mass="8489">GECPPTKTGAAMVTLPSYSMCASIGQGIMGGWSGMNMGNEPPVAVLWGGREFNPSSIRVSIDFITVENAIELLDCVFQSY</sequence>
<dbReference type="EMBL" id="CAJOBJ010190845">
    <property type="protein sequence ID" value="CAF4952772.1"/>
    <property type="molecule type" value="Genomic_DNA"/>
</dbReference>
<dbReference type="Proteomes" id="UP000676336">
    <property type="component" value="Unassembled WGS sequence"/>
</dbReference>
<reference evidence="1" key="1">
    <citation type="submission" date="2021-02" db="EMBL/GenBank/DDBJ databases">
        <authorList>
            <person name="Nowell W R."/>
        </authorList>
    </citation>
    <scope>NUCLEOTIDE SEQUENCE</scope>
</reference>
<dbReference type="AlphaFoldDB" id="A0A8S3ASU0"/>
<evidence type="ECO:0000313" key="4">
    <source>
        <dbReference type="Proteomes" id="UP000681967"/>
    </source>
</evidence>
<evidence type="ECO:0000313" key="3">
    <source>
        <dbReference type="EMBL" id="CAF4952772.1"/>
    </source>
</evidence>
<dbReference type="EMBL" id="CAJOBH010126823">
    <property type="protein sequence ID" value="CAF4738545.1"/>
    <property type="molecule type" value="Genomic_DNA"/>
</dbReference>
<feature type="non-terminal residue" evidence="1">
    <location>
        <position position="80"/>
    </location>
</feature>
<proteinExistence type="predicted"/>
<feature type="non-terminal residue" evidence="1">
    <location>
        <position position="1"/>
    </location>
</feature>
<gene>
    <name evidence="1" type="ORF">BYL167_LOCUS45584</name>
    <name evidence="3" type="ORF">GIL414_LOCUS54417</name>
    <name evidence="2" type="ORF">SMN809_LOCUS46566</name>
</gene>
<evidence type="ECO:0000313" key="1">
    <source>
        <dbReference type="EMBL" id="CAF4738545.1"/>
    </source>
</evidence>
<evidence type="ECO:0000313" key="2">
    <source>
        <dbReference type="EMBL" id="CAF4786352.1"/>
    </source>
</evidence>
<dbReference type="Proteomes" id="UP000681720">
    <property type="component" value="Unassembled WGS sequence"/>
</dbReference>
<name>A0A8S3ASU0_9BILA</name>
<accession>A0A8S3ASU0</accession>
<organism evidence="1 4">
    <name type="scientific">Rotaria magnacalcarata</name>
    <dbReference type="NCBI Taxonomy" id="392030"/>
    <lineage>
        <taxon>Eukaryota</taxon>
        <taxon>Metazoa</taxon>
        <taxon>Spiralia</taxon>
        <taxon>Gnathifera</taxon>
        <taxon>Rotifera</taxon>
        <taxon>Eurotatoria</taxon>
        <taxon>Bdelloidea</taxon>
        <taxon>Philodinida</taxon>
        <taxon>Philodinidae</taxon>
        <taxon>Rotaria</taxon>
    </lineage>
</organism>